<feature type="chain" id="PRO_5010183612" evidence="3">
    <location>
        <begin position="33"/>
        <end position="189"/>
    </location>
</feature>
<keyword evidence="5" id="KW-1185">Reference proteome</keyword>
<protein>
    <submittedName>
        <fullName evidence="4">HAD superfamily, subfamily IIIB (Acid phosphatase)</fullName>
    </submittedName>
</protein>
<keyword evidence="1 3" id="KW-0732">Signal</keyword>
<dbReference type="InterPro" id="IPR023214">
    <property type="entry name" value="HAD_sf"/>
</dbReference>
<dbReference type="InterPro" id="IPR005519">
    <property type="entry name" value="Acid_phosphat_B-like"/>
</dbReference>
<dbReference type="RefSeq" id="WP_074783950.1">
    <property type="nucleotide sequence ID" value="NZ_FNSN01000003.1"/>
</dbReference>
<dbReference type="Proteomes" id="UP000182652">
    <property type="component" value="Unassembled WGS sequence"/>
</dbReference>
<dbReference type="STRING" id="156980.SAMN04489745_0524"/>
<sequence>MTTSATPRSRHRAFFLGAIALCLAAGAAPAHAATPPSKSQWLSDVTTAMSGSSSYLDSRAQQGGSKLSVVLDIDNTSLETYYSPGTATPQVLEFAQHAKKLGFKVLVATYRSDTAGAKKDLEAAGYSIDGVCGQVTGDSGPAVTKQRCRQQYAAAGYTITANVGNRPTDMQGGNYERGFQLPDYDGGLS</sequence>
<evidence type="ECO:0000313" key="5">
    <source>
        <dbReference type="Proteomes" id="UP000182652"/>
    </source>
</evidence>
<feature type="region of interest" description="Disordered" evidence="2">
    <location>
        <begin position="165"/>
        <end position="189"/>
    </location>
</feature>
<dbReference type="EMBL" id="FNSN01000003">
    <property type="protein sequence ID" value="SEB53931.1"/>
    <property type="molecule type" value="Genomic_DNA"/>
</dbReference>
<accession>A0A1H4K5V9</accession>
<dbReference type="SUPFAM" id="SSF56784">
    <property type="entry name" value="HAD-like"/>
    <property type="match status" value="1"/>
</dbReference>
<organism evidence="4 5">
    <name type="scientific">Arthrobacter woluwensis</name>
    <dbReference type="NCBI Taxonomy" id="156980"/>
    <lineage>
        <taxon>Bacteria</taxon>
        <taxon>Bacillati</taxon>
        <taxon>Actinomycetota</taxon>
        <taxon>Actinomycetes</taxon>
        <taxon>Micrococcales</taxon>
        <taxon>Micrococcaceae</taxon>
        <taxon>Arthrobacter</taxon>
    </lineage>
</organism>
<dbReference type="Gene3D" id="3.40.50.1000">
    <property type="entry name" value="HAD superfamily/HAD-like"/>
    <property type="match status" value="1"/>
</dbReference>
<proteinExistence type="predicted"/>
<evidence type="ECO:0000313" key="4">
    <source>
        <dbReference type="EMBL" id="SEB53931.1"/>
    </source>
</evidence>
<feature type="signal peptide" evidence="3">
    <location>
        <begin position="1"/>
        <end position="32"/>
    </location>
</feature>
<dbReference type="Pfam" id="PF03767">
    <property type="entry name" value="Acid_phosphat_B"/>
    <property type="match status" value="1"/>
</dbReference>
<name>A0A1H4K5V9_9MICC</name>
<reference evidence="4 5" key="1">
    <citation type="submission" date="2016-10" db="EMBL/GenBank/DDBJ databases">
        <authorList>
            <person name="de Groot N.N."/>
        </authorList>
    </citation>
    <scope>NUCLEOTIDE SEQUENCE [LARGE SCALE GENOMIC DNA]</scope>
    <source>
        <strain evidence="4 5">DSM 10495</strain>
    </source>
</reference>
<evidence type="ECO:0000256" key="1">
    <source>
        <dbReference type="ARBA" id="ARBA00022729"/>
    </source>
</evidence>
<dbReference type="AlphaFoldDB" id="A0A1H4K5V9"/>
<gene>
    <name evidence="4" type="ORF">SAMN04489745_0524</name>
</gene>
<evidence type="ECO:0000256" key="3">
    <source>
        <dbReference type="SAM" id="SignalP"/>
    </source>
</evidence>
<evidence type="ECO:0000256" key="2">
    <source>
        <dbReference type="SAM" id="MobiDB-lite"/>
    </source>
</evidence>
<dbReference type="InterPro" id="IPR036412">
    <property type="entry name" value="HAD-like_sf"/>
</dbReference>